<feature type="domain" description="Glyoxalase/fosfomycin resistance/dioxygenase" evidence="1">
    <location>
        <begin position="8"/>
        <end position="116"/>
    </location>
</feature>
<dbReference type="Pfam" id="PF00903">
    <property type="entry name" value="Glyoxalase"/>
    <property type="match status" value="1"/>
</dbReference>
<protein>
    <submittedName>
        <fullName evidence="2">Glyoxalase</fullName>
    </submittedName>
</protein>
<accession>A0A1L3J3Y3</accession>
<proteinExistence type="predicted"/>
<dbReference type="KEGG" id="grl:LPB144_05185"/>
<sequence>MIRTEAIIGVCNVEKSSKWYQKLLGCKSNHGGQYFEILADQYETTILNLHKWEEHGHPTLNNPKMAENGLILYFRVDNLEEIWQNAKSLSAVIEEEPNLNQNSGRKEFSIRDIDNYYLIISL</sequence>
<evidence type="ECO:0000259" key="1">
    <source>
        <dbReference type="Pfam" id="PF00903"/>
    </source>
</evidence>
<dbReference type="InterPro" id="IPR029068">
    <property type="entry name" value="Glyas_Bleomycin-R_OHBP_Dase"/>
</dbReference>
<organism evidence="2 3">
    <name type="scientific">Christiangramia salexigens</name>
    <dbReference type="NCBI Taxonomy" id="1913577"/>
    <lineage>
        <taxon>Bacteria</taxon>
        <taxon>Pseudomonadati</taxon>
        <taxon>Bacteroidota</taxon>
        <taxon>Flavobacteriia</taxon>
        <taxon>Flavobacteriales</taxon>
        <taxon>Flavobacteriaceae</taxon>
        <taxon>Christiangramia</taxon>
    </lineage>
</organism>
<dbReference type="AlphaFoldDB" id="A0A1L3J3Y3"/>
<reference evidence="2 3" key="1">
    <citation type="submission" date="2016-11" db="EMBL/GenBank/DDBJ databases">
        <title>Gramella sp. LPB0144 isolated from marine environment.</title>
        <authorList>
            <person name="Kim E."/>
            <person name="Yi H."/>
        </authorList>
    </citation>
    <scope>NUCLEOTIDE SEQUENCE [LARGE SCALE GENOMIC DNA]</scope>
    <source>
        <strain evidence="2 3">LPB0144</strain>
    </source>
</reference>
<name>A0A1L3J3Y3_9FLAO</name>
<evidence type="ECO:0000313" key="2">
    <source>
        <dbReference type="EMBL" id="APG59845.1"/>
    </source>
</evidence>
<dbReference type="OrthoDB" id="9795618at2"/>
<dbReference type="Gene3D" id="3.10.180.10">
    <property type="entry name" value="2,3-Dihydroxybiphenyl 1,2-Dioxygenase, domain 1"/>
    <property type="match status" value="1"/>
</dbReference>
<dbReference type="SUPFAM" id="SSF54593">
    <property type="entry name" value="Glyoxalase/Bleomycin resistance protein/Dihydroxybiphenyl dioxygenase"/>
    <property type="match status" value="1"/>
</dbReference>
<keyword evidence="3" id="KW-1185">Reference proteome</keyword>
<dbReference type="STRING" id="1913577.LPB144_05185"/>
<gene>
    <name evidence="2" type="ORF">LPB144_05185</name>
</gene>
<dbReference type="RefSeq" id="WP_072552497.1">
    <property type="nucleotide sequence ID" value="NZ_CP018153.1"/>
</dbReference>
<dbReference type="Proteomes" id="UP000182510">
    <property type="component" value="Chromosome"/>
</dbReference>
<evidence type="ECO:0000313" key="3">
    <source>
        <dbReference type="Proteomes" id="UP000182510"/>
    </source>
</evidence>
<dbReference type="EMBL" id="CP018153">
    <property type="protein sequence ID" value="APG59845.1"/>
    <property type="molecule type" value="Genomic_DNA"/>
</dbReference>
<dbReference type="InterPro" id="IPR004360">
    <property type="entry name" value="Glyas_Fos-R_dOase_dom"/>
</dbReference>